<evidence type="ECO:0000259" key="4">
    <source>
        <dbReference type="Pfam" id="PF03129"/>
    </source>
</evidence>
<organism evidence="6">
    <name type="scientific">marine sediment metagenome</name>
    <dbReference type="NCBI Taxonomy" id="412755"/>
    <lineage>
        <taxon>unclassified sequences</taxon>
        <taxon>metagenomes</taxon>
        <taxon>ecological metagenomes</taxon>
    </lineage>
</organism>
<dbReference type="InterPro" id="IPR045864">
    <property type="entry name" value="aa-tRNA-synth_II/BPL/LPL"/>
</dbReference>
<dbReference type="Gene3D" id="3.40.50.800">
    <property type="entry name" value="Anticodon-binding domain"/>
    <property type="match status" value="1"/>
</dbReference>
<name>A0A0F8W0G5_9ZZZZ</name>
<feature type="domain" description="Class II Histidinyl-tRNA synthetase (HisRS)-like catalytic core" evidence="5">
    <location>
        <begin position="3"/>
        <end position="60"/>
    </location>
</feature>
<dbReference type="EC" id="6.1.1.21" evidence="1"/>
<protein>
    <recommendedName>
        <fullName evidence="1">histidine--tRNA ligase</fullName>
        <ecNumber evidence="1">6.1.1.21</ecNumber>
    </recommendedName>
</protein>
<keyword evidence="2" id="KW-0547">Nucleotide-binding</keyword>
<sequence>VPDPYLVGDVGYYSKIIFEVYAHADASKPFARGGRYDYLAEQLGGRQLQSVGGVLYLDAVVDALREREEKLNQDEKPRVFFVAIGERAKKSSLSLMNDLRQHGFVVLEALGRKSLQAQLKAAEKSGVSVTLIYGQREVYEGAVMVREMDSGTQESVLVNMLISTVRKKIK</sequence>
<evidence type="ECO:0000256" key="2">
    <source>
        <dbReference type="ARBA" id="ARBA00022741"/>
    </source>
</evidence>
<dbReference type="InterPro" id="IPR004154">
    <property type="entry name" value="Anticodon-bd"/>
</dbReference>
<dbReference type="Pfam" id="PF13393">
    <property type="entry name" value="tRNA-synt_His"/>
    <property type="match status" value="1"/>
</dbReference>
<reference evidence="6" key="1">
    <citation type="journal article" date="2015" name="Nature">
        <title>Complex archaea that bridge the gap between prokaryotes and eukaryotes.</title>
        <authorList>
            <person name="Spang A."/>
            <person name="Saw J.H."/>
            <person name="Jorgensen S.L."/>
            <person name="Zaremba-Niedzwiedzka K."/>
            <person name="Martijn J."/>
            <person name="Lind A.E."/>
            <person name="van Eijk R."/>
            <person name="Schleper C."/>
            <person name="Guy L."/>
            <person name="Ettema T.J."/>
        </authorList>
    </citation>
    <scope>NUCLEOTIDE SEQUENCE</scope>
</reference>
<dbReference type="PANTHER" id="PTHR11476">
    <property type="entry name" value="HISTIDYL-TRNA SYNTHETASE"/>
    <property type="match status" value="1"/>
</dbReference>
<evidence type="ECO:0000256" key="3">
    <source>
        <dbReference type="ARBA" id="ARBA00047639"/>
    </source>
</evidence>
<accession>A0A0F8W0G5</accession>
<dbReference type="GO" id="GO:0000166">
    <property type="term" value="F:nucleotide binding"/>
    <property type="evidence" value="ECO:0007669"/>
    <property type="project" value="UniProtKB-KW"/>
</dbReference>
<dbReference type="Gene3D" id="3.30.930.10">
    <property type="entry name" value="Bira Bifunctional Protein, Domain 2"/>
    <property type="match status" value="1"/>
</dbReference>
<dbReference type="InterPro" id="IPR041715">
    <property type="entry name" value="HisRS-like_core"/>
</dbReference>
<dbReference type="InterPro" id="IPR036621">
    <property type="entry name" value="Anticodon-bd_dom_sf"/>
</dbReference>
<feature type="domain" description="Anticodon-binding" evidence="4">
    <location>
        <begin position="79"/>
        <end position="167"/>
    </location>
</feature>
<evidence type="ECO:0000313" key="6">
    <source>
        <dbReference type="EMBL" id="KKK50132.1"/>
    </source>
</evidence>
<dbReference type="Pfam" id="PF03129">
    <property type="entry name" value="HGTP_anticodon"/>
    <property type="match status" value="1"/>
</dbReference>
<feature type="non-terminal residue" evidence="6">
    <location>
        <position position="1"/>
    </location>
</feature>
<evidence type="ECO:0000259" key="5">
    <source>
        <dbReference type="Pfam" id="PF13393"/>
    </source>
</evidence>
<dbReference type="EMBL" id="LAZR01068177">
    <property type="protein sequence ID" value="KKK50132.1"/>
    <property type="molecule type" value="Genomic_DNA"/>
</dbReference>
<evidence type="ECO:0000256" key="1">
    <source>
        <dbReference type="ARBA" id="ARBA00012815"/>
    </source>
</evidence>
<dbReference type="SUPFAM" id="SSF52954">
    <property type="entry name" value="Class II aaRS ABD-related"/>
    <property type="match status" value="1"/>
</dbReference>
<comment type="caution">
    <text evidence="6">The sequence shown here is derived from an EMBL/GenBank/DDBJ whole genome shotgun (WGS) entry which is preliminary data.</text>
</comment>
<dbReference type="AlphaFoldDB" id="A0A0F8W0G5"/>
<comment type="catalytic activity">
    <reaction evidence="3">
        <text>tRNA(His) + L-histidine + ATP = L-histidyl-tRNA(His) + AMP + diphosphate + H(+)</text>
        <dbReference type="Rhea" id="RHEA:17313"/>
        <dbReference type="Rhea" id="RHEA-COMP:9665"/>
        <dbReference type="Rhea" id="RHEA-COMP:9689"/>
        <dbReference type="ChEBI" id="CHEBI:15378"/>
        <dbReference type="ChEBI" id="CHEBI:30616"/>
        <dbReference type="ChEBI" id="CHEBI:33019"/>
        <dbReference type="ChEBI" id="CHEBI:57595"/>
        <dbReference type="ChEBI" id="CHEBI:78442"/>
        <dbReference type="ChEBI" id="CHEBI:78527"/>
        <dbReference type="ChEBI" id="CHEBI:456215"/>
        <dbReference type="EC" id="6.1.1.21"/>
    </reaction>
</comment>
<gene>
    <name evidence="6" type="ORF">LCGC14_3128100</name>
</gene>
<dbReference type="PANTHER" id="PTHR11476:SF7">
    <property type="entry name" value="HISTIDINE--TRNA LIGASE"/>
    <property type="match status" value="1"/>
</dbReference>
<dbReference type="GO" id="GO:0004821">
    <property type="term" value="F:histidine-tRNA ligase activity"/>
    <property type="evidence" value="ECO:0007669"/>
    <property type="project" value="UniProtKB-EC"/>
</dbReference>
<dbReference type="SUPFAM" id="SSF55681">
    <property type="entry name" value="Class II aaRS and biotin synthetases"/>
    <property type="match status" value="1"/>
</dbReference>
<proteinExistence type="predicted"/>